<protein>
    <recommendedName>
        <fullName evidence="4 8">2,3-bisphosphoglycerate-dependent phosphoglycerate mutase</fullName>
        <shortName evidence="4">BPG-dependent PGAM</shortName>
        <shortName evidence="4">PGAM</shortName>
        <shortName evidence="4">Phosphoglyceromutase</shortName>
        <shortName evidence="4">dPGM</shortName>
        <ecNumber evidence="4 8">5.4.2.11</ecNumber>
    </recommendedName>
</protein>
<dbReference type="UniPathway" id="UPA00109">
    <property type="reaction ID" value="UER00186"/>
</dbReference>
<dbReference type="Proteomes" id="UP000228906">
    <property type="component" value="Unassembled WGS sequence"/>
</dbReference>
<dbReference type="SMART" id="SM00855">
    <property type="entry name" value="PGAM"/>
    <property type="match status" value="1"/>
</dbReference>
<dbReference type="InterPro" id="IPR029033">
    <property type="entry name" value="His_PPase_superfam"/>
</dbReference>
<feature type="binding site" evidence="4 6">
    <location>
        <begin position="88"/>
        <end position="91"/>
    </location>
    <ligand>
        <name>substrate</name>
    </ligand>
</feature>
<organism evidence="9 10">
    <name type="scientific">bacterium (Candidatus Gribaldobacteria) CG10_big_fil_rev_8_21_14_0_10_41_12</name>
    <dbReference type="NCBI Taxonomy" id="2014277"/>
    <lineage>
        <taxon>Bacteria</taxon>
        <taxon>Candidatus Gribaldobacteria</taxon>
    </lineage>
</organism>
<dbReference type="Gene3D" id="3.40.50.1240">
    <property type="entry name" value="Phosphoglycerate mutase-like"/>
    <property type="match status" value="1"/>
</dbReference>
<dbReference type="InterPro" id="IPR005952">
    <property type="entry name" value="Phosphogly_mut1"/>
</dbReference>
<evidence type="ECO:0000256" key="2">
    <source>
        <dbReference type="ARBA" id="ARBA00023152"/>
    </source>
</evidence>
<comment type="function">
    <text evidence="4 8">Catalyzes the interconversion of 2-phosphoglycerate and 3-phosphoglycerate.</text>
</comment>
<evidence type="ECO:0000256" key="3">
    <source>
        <dbReference type="ARBA" id="ARBA00023235"/>
    </source>
</evidence>
<keyword evidence="3 4" id="KW-0413">Isomerase</keyword>
<comment type="caution">
    <text evidence="4">Lacks conserved residue(s) required for the propagation of feature annotation.</text>
</comment>
<dbReference type="SUPFAM" id="SSF53254">
    <property type="entry name" value="Phosphoglycerate mutase-like"/>
    <property type="match status" value="1"/>
</dbReference>
<keyword evidence="2 4" id="KW-0324">Glycolysis</keyword>
<evidence type="ECO:0000256" key="1">
    <source>
        <dbReference type="ARBA" id="ARBA00006717"/>
    </source>
</evidence>
<feature type="binding site" evidence="4 6">
    <location>
        <begin position="8"/>
        <end position="15"/>
    </location>
    <ligand>
        <name>substrate</name>
    </ligand>
</feature>
<feature type="active site" description="Tele-phosphohistidine intermediate" evidence="4 5">
    <location>
        <position position="9"/>
    </location>
</feature>
<feature type="binding site" evidence="4 6">
    <location>
        <begin position="115"/>
        <end position="116"/>
    </location>
    <ligand>
        <name>substrate</name>
    </ligand>
</feature>
<comment type="similarity">
    <text evidence="1 4">Belongs to the phosphoglycerate mutase family. BPG-dependent PGAM subfamily.</text>
</comment>
<comment type="pathway">
    <text evidence="4 8">Carbohydrate degradation; glycolysis; pyruvate from D-glyceraldehyde 3-phosphate: step 3/5.</text>
</comment>
<evidence type="ECO:0000256" key="6">
    <source>
        <dbReference type="PIRSR" id="PIRSR613078-2"/>
    </source>
</evidence>
<feature type="active site" description="Proton donor/acceptor" evidence="4 5">
    <location>
        <position position="88"/>
    </location>
</feature>
<sequence>MHKIVLLRHGESVWNRDNIFAGWADVALSERGVEQAKTAGSVLRENGLVFDLAFTSVLQRATDTLEIVLQEMGLADVVIVESSACLNERHYGILQGVNKKSAVEKFGAEQTQAWRRGYNECPPEGESLADVVGRVAPYWQEKIAPAILAGKKVLIVAHGNSLRALVKLLDHLSDEAVEGLNIPTGLPLVYELDKNLQPLKHYYLANDIEVAKAIKAVEAETKT</sequence>
<dbReference type="NCBIfam" id="TIGR01258">
    <property type="entry name" value="pgm_1"/>
    <property type="match status" value="2"/>
</dbReference>
<dbReference type="PROSITE" id="PS00175">
    <property type="entry name" value="PG_MUTASE"/>
    <property type="match status" value="1"/>
</dbReference>
<dbReference type="GO" id="GO:0006096">
    <property type="term" value="P:glycolytic process"/>
    <property type="evidence" value="ECO:0007669"/>
    <property type="project" value="UniProtKB-UniRule"/>
</dbReference>
<dbReference type="PIRSF" id="PIRSF000709">
    <property type="entry name" value="6PFK_2-Ptase"/>
    <property type="match status" value="1"/>
</dbReference>
<evidence type="ECO:0000313" key="9">
    <source>
        <dbReference type="EMBL" id="PIR91568.1"/>
    </source>
</evidence>
<feature type="site" description="Transition state stabilizer" evidence="4 7">
    <location>
        <position position="158"/>
    </location>
</feature>
<evidence type="ECO:0000256" key="8">
    <source>
        <dbReference type="RuleBase" id="RU004512"/>
    </source>
</evidence>
<name>A0A2H0UXM0_9BACT</name>
<feature type="binding site" evidence="4 6">
    <location>
        <position position="60"/>
    </location>
    <ligand>
        <name>substrate</name>
    </ligand>
</feature>
<feature type="binding site" evidence="4 6">
    <location>
        <begin position="159"/>
        <end position="160"/>
    </location>
    <ligand>
        <name>substrate</name>
    </ligand>
</feature>
<evidence type="ECO:0000256" key="5">
    <source>
        <dbReference type="PIRSR" id="PIRSR613078-1"/>
    </source>
</evidence>
<dbReference type="InterPro" id="IPR001345">
    <property type="entry name" value="PG/BPGM_mutase_AS"/>
</dbReference>
<dbReference type="PANTHER" id="PTHR11931">
    <property type="entry name" value="PHOSPHOGLYCERATE MUTASE"/>
    <property type="match status" value="1"/>
</dbReference>
<dbReference type="HAMAP" id="MF_01039">
    <property type="entry name" value="PGAM_GpmA"/>
    <property type="match status" value="1"/>
</dbReference>
<keyword evidence="4" id="KW-0312">Gluconeogenesis</keyword>
<evidence type="ECO:0000256" key="7">
    <source>
        <dbReference type="PIRSR" id="PIRSR613078-3"/>
    </source>
</evidence>
<dbReference type="GO" id="GO:0006094">
    <property type="term" value="P:gluconeogenesis"/>
    <property type="evidence" value="ECO:0007669"/>
    <property type="project" value="UniProtKB-UniRule"/>
</dbReference>
<dbReference type="EMBL" id="PFAV01000029">
    <property type="protein sequence ID" value="PIR91568.1"/>
    <property type="molecule type" value="Genomic_DNA"/>
</dbReference>
<dbReference type="EC" id="5.4.2.11" evidence="4 8"/>
<proteinExistence type="inferred from homology"/>
<dbReference type="AlphaFoldDB" id="A0A2H0UXM0"/>
<evidence type="ECO:0000256" key="4">
    <source>
        <dbReference type="HAMAP-Rule" id="MF_01039"/>
    </source>
</evidence>
<feature type="binding site" evidence="4 6">
    <location>
        <position position="99"/>
    </location>
    <ligand>
        <name>substrate</name>
    </ligand>
</feature>
<gene>
    <name evidence="4 9" type="primary">gpmA</name>
    <name evidence="9" type="ORF">COU03_01665</name>
</gene>
<dbReference type="GO" id="GO:0004619">
    <property type="term" value="F:phosphoglycerate mutase activity"/>
    <property type="evidence" value="ECO:0007669"/>
    <property type="project" value="UniProtKB-UniRule"/>
</dbReference>
<evidence type="ECO:0000313" key="10">
    <source>
        <dbReference type="Proteomes" id="UP000228906"/>
    </source>
</evidence>
<reference evidence="10" key="1">
    <citation type="submission" date="2017-09" db="EMBL/GenBank/DDBJ databases">
        <title>Depth-based differentiation of microbial function through sediment-hosted aquifers and enrichment of novel symbionts in the deep terrestrial subsurface.</title>
        <authorList>
            <person name="Probst A.J."/>
            <person name="Ladd B."/>
            <person name="Jarett J.K."/>
            <person name="Geller-Mcgrath D.E."/>
            <person name="Sieber C.M.K."/>
            <person name="Emerson J.B."/>
            <person name="Anantharaman K."/>
            <person name="Thomas B.C."/>
            <person name="Malmstrom R."/>
            <person name="Stieglmeier M."/>
            <person name="Klingl A."/>
            <person name="Woyke T."/>
            <person name="Ryan C.M."/>
            <person name="Banfield J.F."/>
        </authorList>
    </citation>
    <scope>NUCLEOTIDE SEQUENCE [LARGE SCALE GENOMIC DNA]</scope>
</reference>
<accession>A0A2H0UXM0</accession>
<dbReference type="Pfam" id="PF00300">
    <property type="entry name" value="His_Phos_1"/>
    <property type="match status" value="1"/>
</dbReference>
<dbReference type="InterPro" id="IPR013078">
    <property type="entry name" value="His_Pase_superF_clade-1"/>
</dbReference>
<comment type="catalytic activity">
    <reaction evidence="4 8">
        <text>(2R)-2-phosphoglycerate = (2R)-3-phosphoglycerate</text>
        <dbReference type="Rhea" id="RHEA:15901"/>
        <dbReference type="ChEBI" id="CHEBI:58272"/>
        <dbReference type="ChEBI" id="CHEBI:58289"/>
        <dbReference type="EC" id="5.4.2.11"/>
    </reaction>
</comment>
<dbReference type="CDD" id="cd07067">
    <property type="entry name" value="HP_PGM_like"/>
    <property type="match status" value="1"/>
</dbReference>
<comment type="caution">
    <text evidence="9">The sequence shown here is derived from an EMBL/GenBank/DDBJ whole genome shotgun (WGS) entry which is preliminary data.</text>
</comment>